<dbReference type="Pfam" id="PF13472">
    <property type="entry name" value="Lipase_GDSL_2"/>
    <property type="match status" value="1"/>
</dbReference>
<dbReference type="InterPro" id="IPR051532">
    <property type="entry name" value="Ester_Hydrolysis_Enzymes"/>
</dbReference>
<gene>
    <name evidence="3" type="ORF">A2128_02295</name>
</gene>
<accession>A0A1G2C8T1</accession>
<dbReference type="PANTHER" id="PTHR30383">
    <property type="entry name" value="THIOESTERASE 1/PROTEASE 1/LYSOPHOSPHOLIPASE L1"/>
    <property type="match status" value="1"/>
</dbReference>
<organism evidence="3 4">
    <name type="scientific">Candidatus Liptonbacteria bacterium GWC1_60_9</name>
    <dbReference type="NCBI Taxonomy" id="1798645"/>
    <lineage>
        <taxon>Bacteria</taxon>
        <taxon>Candidatus Liptoniibacteriota</taxon>
    </lineage>
</organism>
<proteinExistence type="predicted"/>
<dbReference type="EMBL" id="MHKV01000006">
    <property type="protein sequence ID" value="OGY97571.1"/>
    <property type="molecule type" value="Genomic_DNA"/>
</dbReference>
<dbReference type="InterPro" id="IPR036514">
    <property type="entry name" value="SGNH_hydro_sf"/>
</dbReference>
<keyword evidence="1" id="KW-0812">Transmembrane</keyword>
<name>A0A1G2C8T1_9BACT</name>
<dbReference type="InterPro" id="IPR013830">
    <property type="entry name" value="SGNH_hydro"/>
</dbReference>
<comment type="caution">
    <text evidence="3">The sequence shown here is derived from an EMBL/GenBank/DDBJ whole genome shotgun (WGS) entry which is preliminary data.</text>
</comment>
<keyword evidence="1" id="KW-1133">Transmembrane helix</keyword>
<dbReference type="Gene3D" id="3.40.50.1110">
    <property type="entry name" value="SGNH hydrolase"/>
    <property type="match status" value="1"/>
</dbReference>
<keyword evidence="1" id="KW-0472">Membrane</keyword>
<feature type="domain" description="SGNH hydrolase-type esterase" evidence="2">
    <location>
        <begin position="40"/>
        <end position="218"/>
    </location>
</feature>
<reference evidence="3 4" key="1">
    <citation type="journal article" date="2016" name="Nat. Commun.">
        <title>Thousands of microbial genomes shed light on interconnected biogeochemical processes in an aquifer system.</title>
        <authorList>
            <person name="Anantharaman K."/>
            <person name="Brown C.T."/>
            <person name="Hug L.A."/>
            <person name="Sharon I."/>
            <person name="Castelle C.J."/>
            <person name="Probst A.J."/>
            <person name="Thomas B.C."/>
            <person name="Singh A."/>
            <person name="Wilkins M.J."/>
            <person name="Karaoz U."/>
            <person name="Brodie E.L."/>
            <person name="Williams K.H."/>
            <person name="Hubbard S.S."/>
            <person name="Banfield J.F."/>
        </authorList>
    </citation>
    <scope>NUCLEOTIDE SEQUENCE [LARGE SCALE GENOMIC DNA]</scope>
</reference>
<dbReference type="PANTHER" id="PTHR30383:SF5">
    <property type="entry name" value="SGNH HYDROLASE-TYPE ESTERASE DOMAIN-CONTAINING PROTEIN"/>
    <property type="match status" value="1"/>
</dbReference>
<sequence>MTVPDVQLILVLGLLCAALFSLLLRQHERHTRAAGGMLVALGDSITYGQGIPVEDNFVSLLSRRLGMPIVNAGVPGDTTEDVLARLDRDVLDRKATAVIVFLGGNDFLWPLLMRQDGFRTEAQILRASREFTETPIAATFKNIRTIIERIHAAHVKVVLVGFSTEFLDTFEEEFARIAREERVAGYVSNALAGILFNKKYLVSETVPQVHPNARGHKLIADRIQPVLEKVLQSK</sequence>
<dbReference type="SUPFAM" id="SSF52266">
    <property type="entry name" value="SGNH hydrolase"/>
    <property type="match status" value="1"/>
</dbReference>
<evidence type="ECO:0000313" key="3">
    <source>
        <dbReference type="EMBL" id="OGY97571.1"/>
    </source>
</evidence>
<feature type="transmembrane region" description="Helical" evidence="1">
    <location>
        <begin position="6"/>
        <end position="24"/>
    </location>
</feature>
<evidence type="ECO:0000256" key="1">
    <source>
        <dbReference type="SAM" id="Phobius"/>
    </source>
</evidence>
<dbReference type="GO" id="GO:0004622">
    <property type="term" value="F:phosphatidylcholine lysophospholipase activity"/>
    <property type="evidence" value="ECO:0007669"/>
    <property type="project" value="TreeGrafter"/>
</dbReference>
<dbReference type="AlphaFoldDB" id="A0A1G2C8T1"/>
<evidence type="ECO:0000259" key="2">
    <source>
        <dbReference type="Pfam" id="PF13472"/>
    </source>
</evidence>
<evidence type="ECO:0000313" key="4">
    <source>
        <dbReference type="Proteomes" id="UP000176349"/>
    </source>
</evidence>
<protein>
    <recommendedName>
        <fullName evidence="2">SGNH hydrolase-type esterase domain-containing protein</fullName>
    </recommendedName>
</protein>
<dbReference type="Proteomes" id="UP000176349">
    <property type="component" value="Unassembled WGS sequence"/>
</dbReference>